<dbReference type="InterPro" id="IPR001464">
    <property type="entry name" value="Annexin"/>
</dbReference>
<keyword evidence="2 4" id="KW-0677">Repeat</keyword>
<dbReference type="OrthoDB" id="37886at2759"/>
<dbReference type="GO" id="GO:0043395">
    <property type="term" value="F:heparan sulfate proteoglycan binding"/>
    <property type="evidence" value="ECO:0007669"/>
    <property type="project" value="TreeGrafter"/>
</dbReference>
<keyword evidence="6" id="KW-1185">Reference proteome</keyword>
<dbReference type="PANTHER" id="PTHR10502:SF177">
    <property type="entry name" value="ANNEXIN B10"/>
    <property type="match status" value="1"/>
</dbReference>
<evidence type="ECO:0000256" key="2">
    <source>
        <dbReference type="ARBA" id="ARBA00022737"/>
    </source>
</evidence>
<dbReference type="Pfam" id="PF00191">
    <property type="entry name" value="Annexin"/>
    <property type="match status" value="2"/>
</dbReference>
<accession>A0A2G9U4Q3</accession>
<proteinExistence type="inferred from homology"/>
<dbReference type="GO" id="GO:0005886">
    <property type="term" value="C:plasma membrane"/>
    <property type="evidence" value="ECO:0007669"/>
    <property type="project" value="TreeGrafter"/>
</dbReference>
<dbReference type="GO" id="GO:0012506">
    <property type="term" value="C:vesicle membrane"/>
    <property type="evidence" value="ECO:0007669"/>
    <property type="project" value="TreeGrafter"/>
</dbReference>
<keyword evidence="4" id="KW-0106">Calcium</keyword>
<dbReference type="GO" id="GO:0005544">
    <property type="term" value="F:calcium-dependent phospholipid binding"/>
    <property type="evidence" value="ECO:0007669"/>
    <property type="project" value="UniProtKB-KW"/>
</dbReference>
<dbReference type="Proteomes" id="UP000230423">
    <property type="component" value="Unassembled WGS sequence"/>
</dbReference>
<dbReference type="GO" id="GO:0001786">
    <property type="term" value="F:phosphatidylserine binding"/>
    <property type="evidence" value="ECO:0007669"/>
    <property type="project" value="TreeGrafter"/>
</dbReference>
<evidence type="ECO:0000313" key="6">
    <source>
        <dbReference type="Proteomes" id="UP000230423"/>
    </source>
</evidence>
<dbReference type="GO" id="GO:0005509">
    <property type="term" value="F:calcium ion binding"/>
    <property type="evidence" value="ECO:0007669"/>
    <property type="project" value="InterPro"/>
</dbReference>
<evidence type="ECO:0000256" key="1">
    <source>
        <dbReference type="ARBA" id="ARBA00007831"/>
    </source>
</evidence>
<dbReference type="PANTHER" id="PTHR10502">
    <property type="entry name" value="ANNEXIN"/>
    <property type="match status" value="1"/>
</dbReference>
<gene>
    <name evidence="5" type="ORF">TELCIR_13189</name>
</gene>
<comment type="domain">
    <text evidence="4">A pair of annexin repeats may form one binding site for calcium and phospholipid.</text>
</comment>
<dbReference type="PROSITE" id="PS00223">
    <property type="entry name" value="ANNEXIN_1"/>
    <property type="match status" value="1"/>
</dbReference>
<dbReference type="InterPro" id="IPR037104">
    <property type="entry name" value="Annexin_sf"/>
</dbReference>
<comment type="similarity">
    <text evidence="1 4">Belongs to the annexin family.</text>
</comment>
<name>A0A2G9U4Q3_TELCI</name>
<dbReference type="PRINTS" id="PR00196">
    <property type="entry name" value="ANNEXIN"/>
</dbReference>
<dbReference type="Gene3D" id="1.10.220.10">
    <property type="entry name" value="Annexin"/>
    <property type="match status" value="2"/>
</dbReference>
<protein>
    <recommendedName>
        <fullName evidence="4">Annexin</fullName>
    </recommendedName>
</protein>
<dbReference type="SMART" id="SM00335">
    <property type="entry name" value="ANX"/>
    <property type="match status" value="1"/>
</dbReference>
<evidence type="ECO:0000256" key="4">
    <source>
        <dbReference type="RuleBase" id="RU003540"/>
    </source>
</evidence>
<dbReference type="EMBL" id="KZ349257">
    <property type="protein sequence ID" value="PIO65155.1"/>
    <property type="molecule type" value="Genomic_DNA"/>
</dbReference>
<evidence type="ECO:0000313" key="5">
    <source>
        <dbReference type="EMBL" id="PIO65155.1"/>
    </source>
</evidence>
<sequence>MATIHPSASFDEDHAAEALERAMRGYGTDKQKVIDILVKCNNAQRQMGFGTDEKVLIEILASRSNEEIRAIRNTYYTTYDKSLEEAIWSDTSGDFRRMLVLLLQGSRDEYGIPQYHKAVQDAQQLLRASDKKSGQDKFDAKICIVATPLPAASIRSARAPVTILITLSSL</sequence>
<dbReference type="GO" id="GO:0005634">
    <property type="term" value="C:nucleus"/>
    <property type="evidence" value="ECO:0007669"/>
    <property type="project" value="TreeGrafter"/>
</dbReference>
<dbReference type="InterPro" id="IPR018252">
    <property type="entry name" value="Annexin_repeat_CS"/>
</dbReference>
<dbReference type="PROSITE" id="PS51897">
    <property type="entry name" value="ANNEXIN_2"/>
    <property type="match status" value="1"/>
</dbReference>
<keyword evidence="3 4" id="KW-0041">Annexin</keyword>
<dbReference type="AlphaFoldDB" id="A0A2G9U4Q3"/>
<reference evidence="5 6" key="1">
    <citation type="submission" date="2015-09" db="EMBL/GenBank/DDBJ databases">
        <title>Draft genome of the parasitic nematode Teladorsagia circumcincta isolate WARC Sus (inbred).</title>
        <authorList>
            <person name="Mitreva M."/>
        </authorList>
    </citation>
    <scope>NUCLEOTIDE SEQUENCE [LARGE SCALE GENOMIC DNA]</scope>
    <source>
        <strain evidence="5 6">S</strain>
    </source>
</reference>
<keyword evidence="4" id="KW-0111">Calcium/phospholipid-binding</keyword>
<dbReference type="GO" id="GO:0005737">
    <property type="term" value="C:cytoplasm"/>
    <property type="evidence" value="ECO:0007669"/>
    <property type="project" value="TreeGrafter"/>
</dbReference>
<dbReference type="SUPFAM" id="SSF47874">
    <property type="entry name" value="Annexin"/>
    <property type="match status" value="1"/>
</dbReference>
<dbReference type="FunFam" id="1.10.220.10:FF:000003">
    <property type="entry name" value="Annexin"/>
    <property type="match status" value="1"/>
</dbReference>
<evidence type="ECO:0000256" key="3">
    <source>
        <dbReference type="ARBA" id="ARBA00023216"/>
    </source>
</evidence>
<organism evidence="5 6">
    <name type="scientific">Teladorsagia circumcincta</name>
    <name type="common">Brown stomach worm</name>
    <name type="synonym">Ostertagia circumcincta</name>
    <dbReference type="NCBI Taxonomy" id="45464"/>
    <lineage>
        <taxon>Eukaryota</taxon>
        <taxon>Metazoa</taxon>
        <taxon>Ecdysozoa</taxon>
        <taxon>Nematoda</taxon>
        <taxon>Chromadorea</taxon>
        <taxon>Rhabditida</taxon>
        <taxon>Rhabditina</taxon>
        <taxon>Rhabditomorpha</taxon>
        <taxon>Strongyloidea</taxon>
        <taxon>Trichostrongylidae</taxon>
        <taxon>Teladorsagia</taxon>
    </lineage>
</organism>
<dbReference type="InterPro" id="IPR018502">
    <property type="entry name" value="Annexin_repeat"/>
</dbReference>